<dbReference type="InterPro" id="IPR000713">
    <property type="entry name" value="Mur_ligase_N"/>
</dbReference>
<reference evidence="15 16" key="1">
    <citation type="submission" date="2016-11" db="EMBL/GenBank/DDBJ databases">
        <title>Draft Genome Sequences of Nine Cyanobacterial Strains from Diverse Habitats.</title>
        <authorList>
            <person name="Zhu T."/>
            <person name="Hou S."/>
            <person name="Lu X."/>
            <person name="Hess W.R."/>
        </authorList>
    </citation>
    <scope>NUCLEOTIDE SEQUENCE [LARGE SCALE GENOMIC DNA]</scope>
    <source>
        <strain evidence="15 16">NIES-30</strain>
    </source>
</reference>
<comment type="pathway">
    <text evidence="10 11">Cell wall biogenesis; peptidoglycan biosynthesis.</text>
</comment>
<keyword evidence="1 10" id="KW-0963">Cytoplasm</keyword>
<dbReference type="SUPFAM" id="SSF53623">
    <property type="entry name" value="MurD-like peptide ligases, catalytic domain"/>
    <property type="match status" value="1"/>
</dbReference>
<comment type="subcellular location">
    <subcellularLocation>
        <location evidence="10 11">Cytoplasm</location>
    </subcellularLocation>
</comment>
<keyword evidence="16" id="KW-1185">Reference proteome</keyword>
<dbReference type="AlphaFoldDB" id="A0A1U7J706"/>
<evidence type="ECO:0000256" key="10">
    <source>
        <dbReference type="HAMAP-Rule" id="MF_02019"/>
    </source>
</evidence>
<evidence type="ECO:0000256" key="3">
    <source>
        <dbReference type="ARBA" id="ARBA00022618"/>
    </source>
</evidence>
<dbReference type="Proteomes" id="UP000185557">
    <property type="component" value="Unassembled WGS sequence"/>
</dbReference>
<evidence type="ECO:0000256" key="9">
    <source>
        <dbReference type="ARBA" id="ARBA00023316"/>
    </source>
</evidence>
<dbReference type="GO" id="GO:0009252">
    <property type="term" value="P:peptidoglycan biosynthetic process"/>
    <property type="evidence" value="ECO:0007669"/>
    <property type="project" value="UniProtKB-UniRule"/>
</dbReference>
<dbReference type="UniPathway" id="UPA00219"/>
<dbReference type="Gene3D" id="3.40.1390.10">
    <property type="entry name" value="MurE/MurF, N-terminal domain"/>
    <property type="match status" value="1"/>
</dbReference>
<dbReference type="Pfam" id="PF02875">
    <property type="entry name" value="Mur_ligase_C"/>
    <property type="match status" value="1"/>
</dbReference>
<evidence type="ECO:0000313" key="16">
    <source>
        <dbReference type="Proteomes" id="UP000185557"/>
    </source>
</evidence>
<dbReference type="EC" id="6.3.2.10" evidence="10 11"/>
<evidence type="ECO:0000256" key="11">
    <source>
        <dbReference type="RuleBase" id="RU004136"/>
    </source>
</evidence>
<keyword evidence="2 10" id="KW-0436">Ligase</keyword>
<keyword evidence="7 10" id="KW-0573">Peptidoglycan synthesis</keyword>
<sequence>MGFSTLATLAAAMQAPLDYVPPTHQESFVANITTDSRDVRENALFIALTGDRFDGHGFVEAAIAQGALAAVVEQDKLIPHLPCLPVADTLVAYQALGHWWRTQQQASIVAITGSVGKTTTKELIAAALGTQGAVHKTQANYNNDIGVPKTLLQLQPEHAFGVIEMGMRGPGEIARLARIAVPDVAVITNVGTAHIGRLGSEQAIANAKCELLAESPQAIAVLNHDNARLIATARTVWAGRTITFGLEGGDIQGQLVNPETLDVQGVRLPLPLPGRHNALNLLAAIAVMQALDLDWRVLSQGISVDLPSGRARQISLPNDIVLLDETYNAGVESMTAALHLLAETPGQRRIAVLGTMKELGERSFDLHRQVGQVVDNLGLDALLTLADPDESLALAEGAAGVKTASFADHQSLAQHLQGMLQPGDRVLLKASRSVALDRVVETLTQVFSS</sequence>
<dbReference type="InterPro" id="IPR005863">
    <property type="entry name" value="UDP-N-AcMur_synth"/>
</dbReference>
<evidence type="ECO:0000256" key="5">
    <source>
        <dbReference type="ARBA" id="ARBA00022840"/>
    </source>
</evidence>
<comment type="caution">
    <text evidence="15">The sequence shown here is derived from an EMBL/GenBank/DDBJ whole genome shotgun (WGS) entry which is preliminary data.</text>
</comment>
<evidence type="ECO:0000313" key="15">
    <source>
        <dbReference type="EMBL" id="OKH48758.1"/>
    </source>
</evidence>
<comment type="similarity">
    <text evidence="10">Belongs to the MurCDEF family. MurF subfamily.</text>
</comment>
<feature type="domain" description="Mur ligase central" evidence="14">
    <location>
        <begin position="111"/>
        <end position="287"/>
    </location>
</feature>
<evidence type="ECO:0000256" key="6">
    <source>
        <dbReference type="ARBA" id="ARBA00022960"/>
    </source>
</evidence>
<name>A0A1U7J706_9CYAN</name>
<dbReference type="InterPro" id="IPR035911">
    <property type="entry name" value="MurE/MurF_N"/>
</dbReference>
<feature type="domain" description="Mur ligase N-terminal catalytic" evidence="12">
    <location>
        <begin position="30"/>
        <end position="78"/>
    </location>
</feature>
<dbReference type="PANTHER" id="PTHR43024">
    <property type="entry name" value="UDP-N-ACETYLMURAMOYL-TRIPEPTIDE--D-ALANYL-D-ALANINE LIGASE"/>
    <property type="match status" value="1"/>
</dbReference>
<comment type="function">
    <text evidence="10 11">Involved in cell wall formation. Catalyzes the final step in the synthesis of UDP-N-acetylmuramoyl-pentapeptide, the precursor of murein.</text>
</comment>
<protein>
    <recommendedName>
        <fullName evidence="10 11">UDP-N-acetylmuramoyl-tripeptide--D-alanyl-D-alanine ligase</fullName>
        <ecNumber evidence="10 11">6.3.2.10</ecNumber>
    </recommendedName>
    <alternativeName>
        <fullName evidence="10">D-alanyl-D-alanine-adding enzyme</fullName>
    </alternativeName>
</protein>
<keyword evidence="4 10" id="KW-0547">Nucleotide-binding</keyword>
<evidence type="ECO:0000259" key="14">
    <source>
        <dbReference type="Pfam" id="PF08245"/>
    </source>
</evidence>
<dbReference type="NCBIfam" id="TIGR01143">
    <property type="entry name" value="murF"/>
    <property type="match status" value="1"/>
</dbReference>
<dbReference type="InterPro" id="IPR004101">
    <property type="entry name" value="Mur_ligase_C"/>
</dbReference>
<evidence type="ECO:0000259" key="12">
    <source>
        <dbReference type="Pfam" id="PF01225"/>
    </source>
</evidence>
<dbReference type="STRING" id="549789.NIES30_09495"/>
<dbReference type="InterPro" id="IPR051046">
    <property type="entry name" value="MurCDEF_CellWall_CoF430Synth"/>
</dbReference>
<keyword evidence="5 10" id="KW-0067">ATP-binding</keyword>
<feature type="domain" description="Mur ligase C-terminal" evidence="13">
    <location>
        <begin position="309"/>
        <end position="432"/>
    </location>
</feature>
<keyword evidence="6 10" id="KW-0133">Cell shape</keyword>
<dbReference type="PANTHER" id="PTHR43024:SF1">
    <property type="entry name" value="UDP-N-ACETYLMURAMOYL-TRIPEPTIDE--D-ALANYL-D-ALANINE LIGASE"/>
    <property type="match status" value="1"/>
</dbReference>
<evidence type="ECO:0000256" key="4">
    <source>
        <dbReference type="ARBA" id="ARBA00022741"/>
    </source>
</evidence>
<dbReference type="Pfam" id="PF08245">
    <property type="entry name" value="Mur_ligase_M"/>
    <property type="match status" value="1"/>
</dbReference>
<evidence type="ECO:0000256" key="2">
    <source>
        <dbReference type="ARBA" id="ARBA00022598"/>
    </source>
</evidence>
<dbReference type="HAMAP" id="MF_02019">
    <property type="entry name" value="MurF"/>
    <property type="match status" value="1"/>
</dbReference>
<feature type="binding site" evidence="10">
    <location>
        <begin position="113"/>
        <end position="119"/>
    </location>
    <ligand>
        <name>ATP</name>
        <dbReference type="ChEBI" id="CHEBI:30616"/>
    </ligand>
</feature>
<dbReference type="SUPFAM" id="SSF63418">
    <property type="entry name" value="MurE/MurF N-terminal domain"/>
    <property type="match status" value="1"/>
</dbReference>
<dbReference type="OrthoDB" id="9801978at2"/>
<dbReference type="GO" id="GO:0071555">
    <property type="term" value="P:cell wall organization"/>
    <property type="evidence" value="ECO:0007669"/>
    <property type="project" value="UniProtKB-KW"/>
</dbReference>
<accession>A0A1U7J706</accession>
<dbReference type="InterPro" id="IPR036565">
    <property type="entry name" value="Mur-like_cat_sf"/>
</dbReference>
<comment type="catalytic activity">
    <reaction evidence="10 11">
        <text>D-alanyl-D-alanine + UDP-N-acetyl-alpha-D-muramoyl-L-alanyl-gamma-D-glutamyl-meso-2,6-diaminopimelate + ATP = UDP-N-acetyl-alpha-D-muramoyl-L-alanyl-gamma-D-glutamyl-meso-2,6-diaminopimeloyl-D-alanyl-D-alanine + ADP + phosphate + H(+)</text>
        <dbReference type="Rhea" id="RHEA:28374"/>
        <dbReference type="ChEBI" id="CHEBI:15378"/>
        <dbReference type="ChEBI" id="CHEBI:30616"/>
        <dbReference type="ChEBI" id="CHEBI:43474"/>
        <dbReference type="ChEBI" id="CHEBI:57822"/>
        <dbReference type="ChEBI" id="CHEBI:61386"/>
        <dbReference type="ChEBI" id="CHEBI:83905"/>
        <dbReference type="ChEBI" id="CHEBI:456216"/>
        <dbReference type="EC" id="6.3.2.10"/>
    </reaction>
</comment>
<evidence type="ECO:0000256" key="7">
    <source>
        <dbReference type="ARBA" id="ARBA00022984"/>
    </source>
</evidence>
<keyword evidence="9 10" id="KW-0961">Cell wall biogenesis/degradation</keyword>
<dbReference type="GO" id="GO:0005524">
    <property type="term" value="F:ATP binding"/>
    <property type="evidence" value="ECO:0007669"/>
    <property type="project" value="UniProtKB-UniRule"/>
</dbReference>
<dbReference type="GO" id="GO:0005737">
    <property type="term" value="C:cytoplasm"/>
    <property type="evidence" value="ECO:0007669"/>
    <property type="project" value="UniProtKB-SubCell"/>
</dbReference>
<dbReference type="Pfam" id="PF01225">
    <property type="entry name" value="Mur_ligase"/>
    <property type="match status" value="1"/>
</dbReference>
<gene>
    <name evidence="10" type="primary">murF</name>
    <name evidence="15" type="ORF">NIES30_09495</name>
</gene>
<dbReference type="GO" id="GO:0051301">
    <property type="term" value="P:cell division"/>
    <property type="evidence" value="ECO:0007669"/>
    <property type="project" value="UniProtKB-KW"/>
</dbReference>
<keyword evidence="3 10" id="KW-0132">Cell division</keyword>
<dbReference type="GO" id="GO:0047480">
    <property type="term" value="F:UDP-N-acetylmuramoyl-tripeptide-D-alanyl-D-alanine ligase activity"/>
    <property type="evidence" value="ECO:0007669"/>
    <property type="project" value="UniProtKB-UniRule"/>
</dbReference>
<dbReference type="Gene3D" id="3.40.1190.10">
    <property type="entry name" value="Mur-like, catalytic domain"/>
    <property type="match status" value="1"/>
</dbReference>
<dbReference type="SUPFAM" id="SSF53244">
    <property type="entry name" value="MurD-like peptide ligases, peptide-binding domain"/>
    <property type="match status" value="1"/>
</dbReference>
<evidence type="ECO:0000256" key="1">
    <source>
        <dbReference type="ARBA" id="ARBA00022490"/>
    </source>
</evidence>
<dbReference type="GO" id="GO:0008360">
    <property type="term" value="P:regulation of cell shape"/>
    <property type="evidence" value="ECO:0007669"/>
    <property type="project" value="UniProtKB-KW"/>
</dbReference>
<keyword evidence="8 10" id="KW-0131">Cell cycle</keyword>
<evidence type="ECO:0000256" key="8">
    <source>
        <dbReference type="ARBA" id="ARBA00023306"/>
    </source>
</evidence>
<dbReference type="EMBL" id="MRCG01000005">
    <property type="protein sequence ID" value="OKH48758.1"/>
    <property type="molecule type" value="Genomic_DNA"/>
</dbReference>
<dbReference type="InterPro" id="IPR036615">
    <property type="entry name" value="Mur_ligase_C_dom_sf"/>
</dbReference>
<organism evidence="15 16">
    <name type="scientific">Phormidium tenue NIES-30</name>
    <dbReference type="NCBI Taxonomy" id="549789"/>
    <lineage>
        <taxon>Bacteria</taxon>
        <taxon>Bacillati</taxon>
        <taxon>Cyanobacteriota</taxon>
        <taxon>Cyanophyceae</taxon>
        <taxon>Oscillatoriophycideae</taxon>
        <taxon>Oscillatoriales</taxon>
        <taxon>Oscillatoriaceae</taxon>
        <taxon>Phormidium</taxon>
    </lineage>
</organism>
<dbReference type="Gene3D" id="3.90.190.20">
    <property type="entry name" value="Mur ligase, C-terminal domain"/>
    <property type="match status" value="1"/>
</dbReference>
<dbReference type="GO" id="GO:0008766">
    <property type="term" value="F:UDP-N-acetylmuramoylalanyl-D-glutamyl-2,6-diaminopimelate-D-alanyl-D-alanine ligase activity"/>
    <property type="evidence" value="ECO:0007669"/>
    <property type="project" value="RHEA"/>
</dbReference>
<proteinExistence type="inferred from homology"/>
<dbReference type="InterPro" id="IPR013221">
    <property type="entry name" value="Mur_ligase_cen"/>
</dbReference>
<evidence type="ECO:0000259" key="13">
    <source>
        <dbReference type="Pfam" id="PF02875"/>
    </source>
</evidence>